<evidence type="ECO:0000313" key="2">
    <source>
        <dbReference type="Proteomes" id="UP000244677"/>
    </source>
</evidence>
<gene>
    <name evidence="1" type="ORF">FK004_12645</name>
</gene>
<reference evidence="1 2" key="1">
    <citation type="submission" date="2017-04" db="EMBL/GenBank/DDBJ databases">
        <title>Complete genome sequence of Flavobacterium kingsejong AJ004.</title>
        <authorList>
            <person name="Lee P.C."/>
        </authorList>
    </citation>
    <scope>NUCLEOTIDE SEQUENCE [LARGE SCALE GENOMIC DNA]</scope>
    <source>
        <strain evidence="1 2">AJ004</strain>
    </source>
</reference>
<dbReference type="Proteomes" id="UP000244677">
    <property type="component" value="Chromosome"/>
</dbReference>
<organism evidence="1 2">
    <name type="scientific">Flavobacterium kingsejongi</name>
    <dbReference type="NCBI Taxonomy" id="1678728"/>
    <lineage>
        <taxon>Bacteria</taxon>
        <taxon>Pseudomonadati</taxon>
        <taxon>Bacteroidota</taxon>
        <taxon>Flavobacteriia</taxon>
        <taxon>Flavobacteriales</taxon>
        <taxon>Flavobacteriaceae</taxon>
        <taxon>Flavobacterium</taxon>
    </lineage>
</organism>
<sequence length="196" mass="22337">MSKHYKITLLFGGGDPSRLMAISQYADVLKYTGQEFSCDTFIWASAWGTNPEATIKANRYIQMIHADYECIKGWNFKYKKPNKCTHHVAVGKHVGAQFEKVTSNTIDQVIYNLVDDEVNHLVKHKNDDLKLITVSRISPEKGFSRMITMLTKLNEGNVKYTWDIYGNTSSDYAQGIVSKLSRFDGVKFHGVLLLYL</sequence>
<protein>
    <submittedName>
        <fullName evidence="1">Uncharacterized protein</fullName>
    </submittedName>
</protein>
<dbReference type="EMBL" id="CP020919">
    <property type="protein sequence ID" value="AWG26011.1"/>
    <property type="molecule type" value="Genomic_DNA"/>
</dbReference>
<dbReference type="AlphaFoldDB" id="A0A2S1LQS8"/>
<name>A0A2S1LQS8_9FLAO</name>
<dbReference type="Gene3D" id="3.40.50.2000">
    <property type="entry name" value="Glycogen Phosphorylase B"/>
    <property type="match status" value="1"/>
</dbReference>
<evidence type="ECO:0000313" key="1">
    <source>
        <dbReference type="EMBL" id="AWG26011.1"/>
    </source>
</evidence>
<accession>A0A2S1LQS8</accession>
<dbReference type="KEGG" id="fki:FK004_12645"/>
<dbReference type="SUPFAM" id="SSF53756">
    <property type="entry name" value="UDP-Glycosyltransferase/glycogen phosphorylase"/>
    <property type="match status" value="1"/>
</dbReference>
<proteinExistence type="predicted"/>
<keyword evidence="2" id="KW-1185">Reference proteome</keyword>